<evidence type="ECO:0000256" key="2">
    <source>
        <dbReference type="SAM" id="SignalP"/>
    </source>
</evidence>
<dbReference type="InterPro" id="IPR006311">
    <property type="entry name" value="TAT_signal"/>
</dbReference>
<reference evidence="3 4" key="1">
    <citation type="submission" date="2018-04" db="EMBL/GenBank/DDBJ databases">
        <title>Bordetella sp. HZ20 isolated from seawater.</title>
        <authorList>
            <person name="Sun C."/>
        </authorList>
    </citation>
    <scope>NUCLEOTIDE SEQUENCE [LARGE SCALE GENOMIC DNA]</scope>
    <source>
        <strain evidence="3 4">HZ20</strain>
    </source>
</reference>
<organism evidence="3 4">
    <name type="scientific">Orrella marina</name>
    <dbReference type="NCBI Taxonomy" id="2163011"/>
    <lineage>
        <taxon>Bacteria</taxon>
        <taxon>Pseudomonadati</taxon>
        <taxon>Pseudomonadota</taxon>
        <taxon>Betaproteobacteria</taxon>
        <taxon>Burkholderiales</taxon>
        <taxon>Alcaligenaceae</taxon>
        <taxon>Orrella</taxon>
    </lineage>
</organism>
<dbReference type="Gene3D" id="3.40.190.150">
    <property type="entry name" value="Bordetella uptake gene, domain 1"/>
    <property type="match status" value="1"/>
</dbReference>
<dbReference type="PROSITE" id="PS51318">
    <property type="entry name" value="TAT"/>
    <property type="match status" value="1"/>
</dbReference>
<dbReference type="Pfam" id="PF03401">
    <property type="entry name" value="TctC"/>
    <property type="match status" value="1"/>
</dbReference>
<name>A0A2R4XM25_9BURK</name>
<dbReference type="SUPFAM" id="SSF53850">
    <property type="entry name" value="Periplasmic binding protein-like II"/>
    <property type="match status" value="1"/>
</dbReference>
<evidence type="ECO:0000256" key="1">
    <source>
        <dbReference type="ARBA" id="ARBA00006987"/>
    </source>
</evidence>
<dbReference type="PANTHER" id="PTHR42928:SF5">
    <property type="entry name" value="BLR1237 PROTEIN"/>
    <property type="match status" value="1"/>
</dbReference>
<feature type="signal peptide" evidence="2">
    <location>
        <begin position="1"/>
        <end position="25"/>
    </location>
</feature>
<dbReference type="RefSeq" id="WP_108622253.1">
    <property type="nucleotide sequence ID" value="NZ_CP028901.1"/>
</dbReference>
<dbReference type="PIRSF" id="PIRSF017082">
    <property type="entry name" value="YflP"/>
    <property type="match status" value="1"/>
</dbReference>
<gene>
    <name evidence="3" type="ORF">DBV39_15145</name>
</gene>
<dbReference type="EMBL" id="CP028901">
    <property type="protein sequence ID" value="AWB34843.1"/>
    <property type="molecule type" value="Genomic_DNA"/>
</dbReference>
<evidence type="ECO:0000313" key="3">
    <source>
        <dbReference type="EMBL" id="AWB34843.1"/>
    </source>
</evidence>
<dbReference type="KEGG" id="boz:DBV39_15145"/>
<accession>A0A2R4XM25</accession>
<feature type="chain" id="PRO_5015338904" description="Tripartite tricarboxylate transporter substrate binding protein" evidence="2">
    <location>
        <begin position="26"/>
        <end position="330"/>
    </location>
</feature>
<dbReference type="InterPro" id="IPR005064">
    <property type="entry name" value="BUG"/>
</dbReference>
<proteinExistence type="inferred from homology"/>
<dbReference type="PANTHER" id="PTHR42928">
    <property type="entry name" value="TRICARBOXYLATE-BINDING PROTEIN"/>
    <property type="match status" value="1"/>
</dbReference>
<keyword evidence="2" id="KW-0732">Signal</keyword>
<evidence type="ECO:0000313" key="4">
    <source>
        <dbReference type="Proteomes" id="UP000244571"/>
    </source>
</evidence>
<evidence type="ECO:0008006" key="5">
    <source>
        <dbReference type="Google" id="ProtNLM"/>
    </source>
</evidence>
<comment type="similarity">
    <text evidence="1">Belongs to the UPF0065 (bug) family.</text>
</comment>
<dbReference type="AlphaFoldDB" id="A0A2R4XM25"/>
<dbReference type="InterPro" id="IPR042100">
    <property type="entry name" value="Bug_dom1"/>
</dbReference>
<sequence length="330" mass="35042">MNKRRHTLKTALAVCAMGAIGSAAAVFPATVLADKWPERPVHIVVPFAPGGSNDVIARRLAESLRQSTGQAYIVENKPGAGSVVGAGHVAKSDPDGYTILFVSGSLATSAGAQKTPYDTKTAFEPITTVAEAPFVLLTREGFPAKTVPELIEYARANPGKVNYGTAGLGDNAQLMTELLSRETGVTMQGIAYKGISPAQIDLIAGRIDILFTTIASIKGTPADSLPKIAFTGATRDPDYPDIPTVKEQTGLDYVVNVWWGTFGPAGMDRTARDTLNTEIRKAVATPEFTQFLATLGSRPATSTPDELRELLAKDVDRWTETATAIGIRPQ</sequence>
<dbReference type="Gene3D" id="3.40.190.10">
    <property type="entry name" value="Periplasmic binding protein-like II"/>
    <property type="match status" value="1"/>
</dbReference>
<protein>
    <recommendedName>
        <fullName evidence="5">Tripartite tricarboxylate transporter substrate binding protein</fullName>
    </recommendedName>
</protein>
<dbReference type="Proteomes" id="UP000244571">
    <property type="component" value="Chromosome"/>
</dbReference>
<keyword evidence="4" id="KW-1185">Reference proteome</keyword>
<dbReference type="OrthoDB" id="5171643at2"/>